<evidence type="ECO:0000256" key="1">
    <source>
        <dbReference type="SAM" id="MobiDB-lite"/>
    </source>
</evidence>
<feature type="region of interest" description="Disordered" evidence="1">
    <location>
        <begin position="1"/>
        <end position="60"/>
    </location>
</feature>
<dbReference type="EMBL" id="IACL01028500">
    <property type="protein sequence ID" value="LAB02984.1"/>
    <property type="molecule type" value="Transcribed_RNA"/>
</dbReference>
<reference evidence="2" key="1">
    <citation type="submission" date="2017-07" db="EMBL/GenBank/DDBJ databases">
        <authorList>
            <person name="Mikheyev A."/>
            <person name="Grau M."/>
        </authorList>
    </citation>
    <scope>NUCLEOTIDE SEQUENCE</scope>
    <source>
        <tissue evidence="2">Venom_gland</tissue>
    </source>
</reference>
<protein>
    <submittedName>
        <fullName evidence="2">Uncharacterized protein</fullName>
    </submittedName>
</protein>
<reference evidence="2" key="2">
    <citation type="submission" date="2017-11" db="EMBL/GenBank/DDBJ databases">
        <title>Coralsnake Venomics: Analyses of Venom Gland Transcriptomes and Proteomes of Six Brazilian Taxa.</title>
        <authorList>
            <person name="Aird S.D."/>
            <person name="Jorge da Silva N."/>
            <person name="Qiu L."/>
            <person name="Villar-Briones A."/>
            <person name="Aparecida-Saddi V."/>
            <person name="Campos-Telles M.P."/>
            <person name="Grau M."/>
            <person name="Mikheyev A.S."/>
        </authorList>
    </citation>
    <scope>NUCLEOTIDE SEQUENCE</scope>
    <source>
        <tissue evidence="2">Venom_gland</tissue>
    </source>
</reference>
<proteinExistence type="predicted"/>
<feature type="compositionally biased region" description="Basic and acidic residues" evidence="1">
    <location>
        <begin position="50"/>
        <end position="60"/>
    </location>
</feature>
<organism evidence="2">
    <name type="scientific">Micrurus paraensis</name>
    <dbReference type="NCBI Taxonomy" id="1970185"/>
    <lineage>
        <taxon>Eukaryota</taxon>
        <taxon>Metazoa</taxon>
        <taxon>Chordata</taxon>
        <taxon>Craniata</taxon>
        <taxon>Vertebrata</taxon>
        <taxon>Euteleostomi</taxon>
        <taxon>Lepidosauria</taxon>
        <taxon>Squamata</taxon>
        <taxon>Bifurcata</taxon>
        <taxon>Unidentata</taxon>
        <taxon>Episquamata</taxon>
        <taxon>Toxicofera</taxon>
        <taxon>Serpentes</taxon>
        <taxon>Colubroidea</taxon>
        <taxon>Elapidae</taxon>
        <taxon>Elapinae</taxon>
        <taxon>Micrurus</taxon>
    </lineage>
</organism>
<sequence length="102" mass="11326">MMGLTLLDRTSGAREKPFLHQVCPPKTQNGWGPSLSVKRPGPPNLPMPEKGGESDSREDKMAATLLEKPNIRTEWRCVSEVNLGGRRLSGTERTRKSWGIRG</sequence>
<evidence type="ECO:0000313" key="2">
    <source>
        <dbReference type="EMBL" id="LAB02984.1"/>
    </source>
</evidence>
<name>A0A2D4K2V9_9SAUR</name>
<dbReference type="AlphaFoldDB" id="A0A2D4K2V9"/>
<accession>A0A2D4K2V9</accession>